<proteinExistence type="predicted"/>
<accession>A0A392T2N1</accession>
<keyword evidence="2" id="KW-1185">Reference proteome</keyword>
<dbReference type="EMBL" id="LXQA010493972">
    <property type="protein sequence ID" value="MCI55299.1"/>
    <property type="molecule type" value="Genomic_DNA"/>
</dbReference>
<dbReference type="AlphaFoldDB" id="A0A392T2N1"/>
<evidence type="ECO:0000313" key="1">
    <source>
        <dbReference type="EMBL" id="MCI55299.1"/>
    </source>
</evidence>
<protein>
    <submittedName>
        <fullName evidence="1">Uncharacterized protein</fullName>
    </submittedName>
</protein>
<evidence type="ECO:0000313" key="2">
    <source>
        <dbReference type="Proteomes" id="UP000265520"/>
    </source>
</evidence>
<reference evidence="1 2" key="1">
    <citation type="journal article" date="2018" name="Front. Plant Sci.">
        <title>Red Clover (Trifolium pratense) and Zigzag Clover (T. medium) - A Picture of Genomic Similarities and Differences.</title>
        <authorList>
            <person name="Dluhosova J."/>
            <person name="Istvanek J."/>
            <person name="Nedelnik J."/>
            <person name="Repkova J."/>
        </authorList>
    </citation>
    <scope>NUCLEOTIDE SEQUENCE [LARGE SCALE GENOMIC DNA]</scope>
    <source>
        <strain evidence="2">cv. 10/8</strain>
        <tissue evidence="1">Leaf</tissue>
    </source>
</reference>
<name>A0A392T2N1_9FABA</name>
<comment type="caution">
    <text evidence="1">The sequence shown here is derived from an EMBL/GenBank/DDBJ whole genome shotgun (WGS) entry which is preliminary data.</text>
</comment>
<organism evidence="1 2">
    <name type="scientific">Trifolium medium</name>
    <dbReference type="NCBI Taxonomy" id="97028"/>
    <lineage>
        <taxon>Eukaryota</taxon>
        <taxon>Viridiplantae</taxon>
        <taxon>Streptophyta</taxon>
        <taxon>Embryophyta</taxon>
        <taxon>Tracheophyta</taxon>
        <taxon>Spermatophyta</taxon>
        <taxon>Magnoliopsida</taxon>
        <taxon>eudicotyledons</taxon>
        <taxon>Gunneridae</taxon>
        <taxon>Pentapetalae</taxon>
        <taxon>rosids</taxon>
        <taxon>fabids</taxon>
        <taxon>Fabales</taxon>
        <taxon>Fabaceae</taxon>
        <taxon>Papilionoideae</taxon>
        <taxon>50 kb inversion clade</taxon>
        <taxon>NPAAA clade</taxon>
        <taxon>Hologalegina</taxon>
        <taxon>IRL clade</taxon>
        <taxon>Trifolieae</taxon>
        <taxon>Trifolium</taxon>
    </lineage>
</organism>
<dbReference type="Proteomes" id="UP000265520">
    <property type="component" value="Unassembled WGS sequence"/>
</dbReference>
<sequence>MRAFLRITRLHPVRVVFNLNSSDDSEAIGGACGGFLVSPMGFNIHFSTQ</sequence>
<feature type="non-terminal residue" evidence="1">
    <location>
        <position position="49"/>
    </location>
</feature>